<dbReference type="STRING" id="74557.A0A1V9ZXN7"/>
<organism evidence="1 2">
    <name type="scientific">Thraustotheca clavata</name>
    <dbReference type="NCBI Taxonomy" id="74557"/>
    <lineage>
        <taxon>Eukaryota</taxon>
        <taxon>Sar</taxon>
        <taxon>Stramenopiles</taxon>
        <taxon>Oomycota</taxon>
        <taxon>Saprolegniomycetes</taxon>
        <taxon>Saprolegniales</taxon>
        <taxon>Achlyaceae</taxon>
        <taxon>Thraustotheca</taxon>
    </lineage>
</organism>
<sequence length="117" mass="13019">MPLVSFIVLGWFRSKTLRKICSTCFSITSFTWANAKCSGTPKDDLTYALLPLCSTNFDKMDACVKSLKEQRLPSFVAYAQDNFIVKAKATKYLGDQLHDAVQIAHPKGGHNIQKNSS</sequence>
<reference evidence="1 2" key="1">
    <citation type="journal article" date="2014" name="Genome Biol. Evol.">
        <title>The secreted proteins of Achlya hypogyna and Thraustotheca clavata identify the ancestral oomycete secretome and reveal gene acquisitions by horizontal gene transfer.</title>
        <authorList>
            <person name="Misner I."/>
            <person name="Blouin N."/>
            <person name="Leonard G."/>
            <person name="Richards T.A."/>
            <person name="Lane C.E."/>
        </authorList>
    </citation>
    <scope>NUCLEOTIDE SEQUENCE [LARGE SCALE GENOMIC DNA]</scope>
    <source>
        <strain evidence="1 2">ATCC 34112</strain>
    </source>
</reference>
<proteinExistence type="predicted"/>
<name>A0A1V9ZXN7_9STRA</name>
<accession>A0A1V9ZXN7</accession>
<protein>
    <recommendedName>
        <fullName evidence="3">Serine protease family S33</fullName>
    </recommendedName>
</protein>
<dbReference type="EMBL" id="JNBS01001089">
    <property type="protein sequence ID" value="OQS02711.1"/>
    <property type="molecule type" value="Genomic_DNA"/>
</dbReference>
<gene>
    <name evidence="1" type="ORF">THRCLA_21349</name>
</gene>
<dbReference type="Proteomes" id="UP000243217">
    <property type="component" value="Unassembled WGS sequence"/>
</dbReference>
<evidence type="ECO:0008006" key="3">
    <source>
        <dbReference type="Google" id="ProtNLM"/>
    </source>
</evidence>
<evidence type="ECO:0000313" key="2">
    <source>
        <dbReference type="Proteomes" id="UP000243217"/>
    </source>
</evidence>
<dbReference type="AlphaFoldDB" id="A0A1V9ZXN7"/>
<keyword evidence="2" id="KW-1185">Reference proteome</keyword>
<comment type="caution">
    <text evidence="1">The sequence shown here is derived from an EMBL/GenBank/DDBJ whole genome shotgun (WGS) entry which is preliminary data.</text>
</comment>
<evidence type="ECO:0000313" key="1">
    <source>
        <dbReference type="EMBL" id="OQS02711.1"/>
    </source>
</evidence>